<reference evidence="19" key="3">
    <citation type="submission" date="2018-08" db="UniProtKB">
        <authorList>
            <consortium name="EnsemblPlants"/>
        </authorList>
    </citation>
    <scope>IDENTIFICATION</scope>
    <source>
        <strain evidence="19">cv. Bd21</strain>
    </source>
</reference>
<dbReference type="InterPro" id="IPR001841">
    <property type="entry name" value="Znf_RING"/>
</dbReference>
<dbReference type="HOGENOM" id="CLU_035191_0_0_1"/>
<dbReference type="PROSITE" id="PS50089">
    <property type="entry name" value="ZF_RING_2"/>
    <property type="match status" value="1"/>
</dbReference>
<dbReference type="Gramene" id="PNT68874">
    <property type="protein sequence ID" value="PNT68874"/>
    <property type="gene ID" value="BRADI_3g46510v3"/>
</dbReference>
<dbReference type="SUPFAM" id="SSF57850">
    <property type="entry name" value="RING/U-box"/>
    <property type="match status" value="1"/>
</dbReference>
<reference evidence="18" key="2">
    <citation type="submission" date="2017-06" db="EMBL/GenBank/DDBJ databases">
        <title>WGS assembly of Brachypodium distachyon.</title>
        <authorList>
            <consortium name="The International Brachypodium Initiative"/>
            <person name="Lucas S."/>
            <person name="Harmon-Smith M."/>
            <person name="Lail K."/>
            <person name="Tice H."/>
            <person name="Grimwood J."/>
            <person name="Bruce D."/>
            <person name="Barry K."/>
            <person name="Shu S."/>
            <person name="Lindquist E."/>
            <person name="Wang M."/>
            <person name="Pitluck S."/>
            <person name="Vogel J.P."/>
            <person name="Garvin D.F."/>
            <person name="Mockler T.C."/>
            <person name="Schmutz J."/>
            <person name="Rokhsar D."/>
            <person name="Bevan M.W."/>
        </authorList>
    </citation>
    <scope>NUCLEOTIDE SEQUENCE</scope>
    <source>
        <strain evidence="18">Bd21</strain>
    </source>
</reference>
<evidence type="ECO:0000256" key="14">
    <source>
        <dbReference type="PROSITE-ProRule" id="PRU00175"/>
    </source>
</evidence>
<gene>
    <name evidence="19" type="primary">LOC100836661</name>
    <name evidence="18" type="ORF">BRADI_3g46510v3</name>
</gene>
<dbReference type="Gene3D" id="3.30.40.10">
    <property type="entry name" value="Zinc/RING finger domain, C3HC4 (zinc finger)"/>
    <property type="match status" value="1"/>
</dbReference>
<keyword evidence="9" id="KW-0833">Ubl conjugation pathway</keyword>
<feature type="compositionally biased region" description="Basic and acidic residues" evidence="15">
    <location>
        <begin position="232"/>
        <end position="241"/>
    </location>
</feature>
<keyword evidence="8 14" id="KW-0863">Zinc-finger</keyword>
<keyword evidence="7" id="KW-0479">Metal-binding</keyword>
<evidence type="ECO:0000256" key="1">
    <source>
        <dbReference type="ARBA" id="ARBA00000900"/>
    </source>
</evidence>
<evidence type="ECO:0000256" key="9">
    <source>
        <dbReference type="ARBA" id="ARBA00022786"/>
    </source>
</evidence>
<evidence type="ECO:0000256" key="10">
    <source>
        <dbReference type="ARBA" id="ARBA00022833"/>
    </source>
</evidence>
<keyword evidence="20" id="KW-1185">Reference proteome</keyword>
<dbReference type="PANTHER" id="PTHR14155">
    <property type="entry name" value="RING FINGER DOMAIN-CONTAINING"/>
    <property type="match status" value="1"/>
</dbReference>
<keyword evidence="12 16" id="KW-0472">Membrane</keyword>
<proteinExistence type="inferred from homology"/>
<evidence type="ECO:0000256" key="3">
    <source>
        <dbReference type="ARBA" id="ARBA00004906"/>
    </source>
</evidence>
<evidence type="ECO:0000256" key="12">
    <source>
        <dbReference type="ARBA" id="ARBA00023136"/>
    </source>
</evidence>
<dbReference type="InterPro" id="IPR053238">
    <property type="entry name" value="RING-H2_zinc_finger"/>
</dbReference>
<dbReference type="eggNOG" id="KOG0800">
    <property type="taxonomic scope" value="Eukaryota"/>
</dbReference>
<evidence type="ECO:0000256" key="4">
    <source>
        <dbReference type="ARBA" id="ARBA00012483"/>
    </source>
</evidence>
<evidence type="ECO:0000256" key="16">
    <source>
        <dbReference type="SAM" id="Phobius"/>
    </source>
</evidence>
<keyword evidence="10" id="KW-0862">Zinc</keyword>
<evidence type="ECO:0000259" key="17">
    <source>
        <dbReference type="PROSITE" id="PS50089"/>
    </source>
</evidence>
<evidence type="ECO:0000256" key="11">
    <source>
        <dbReference type="ARBA" id="ARBA00022989"/>
    </source>
</evidence>
<dbReference type="EC" id="2.3.2.27" evidence="4"/>
<comment type="catalytic activity">
    <reaction evidence="1">
        <text>S-ubiquitinyl-[E2 ubiquitin-conjugating enzyme]-L-cysteine + [acceptor protein]-L-lysine = [E2 ubiquitin-conjugating enzyme]-L-cysteine + N(6)-ubiquitinyl-[acceptor protein]-L-lysine.</text>
        <dbReference type="EC" id="2.3.2.27"/>
    </reaction>
</comment>
<comment type="similarity">
    <text evidence="13">Belongs to the RING-type zinc finger family. ATL subfamily.</text>
</comment>
<dbReference type="EMBL" id="CM000882">
    <property type="protein sequence ID" value="PNT68874.1"/>
    <property type="molecule type" value="Genomic_DNA"/>
</dbReference>
<keyword evidence="5" id="KW-0808">Transferase</keyword>
<organism evidence="19">
    <name type="scientific">Brachypodium distachyon</name>
    <name type="common">Purple false brome</name>
    <name type="synonym">Trachynia distachya</name>
    <dbReference type="NCBI Taxonomy" id="15368"/>
    <lineage>
        <taxon>Eukaryota</taxon>
        <taxon>Viridiplantae</taxon>
        <taxon>Streptophyta</taxon>
        <taxon>Embryophyta</taxon>
        <taxon>Tracheophyta</taxon>
        <taxon>Spermatophyta</taxon>
        <taxon>Magnoliopsida</taxon>
        <taxon>Liliopsida</taxon>
        <taxon>Poales</taxon>
        <taxon>Poaceae</taxon>
        <taxon>BOP clade</taxon>
        <taxon>Pooideae</taxon>
        <taxon>Stipodae</taxon>
        <taxon>Brachypodieae</taxon>
        <taxon>Brachypodium</taxon>
    </lineage>
</organism>
<evidence type="ECO:0000256" key="8">
    <source>
        <dbReference type="ARBA" id="ARBA00022771"/>
    </source>
</evidence>
<protein>
    <recommendedName>
        <fullName evidence="4">RING-type E3 ubiquitin transferase</fullName>
        <ecNumber evidence="4">2.3.2.27</ecNumber>
    </recommendedName>
</protein>
<dbReference type="RefSeq" id="XP_003572640.1">
    <property type="nucleotide sequence ID" value="XM_003572592.2"/>
</dbReference>
<sequence>MASSGRRSFVSAILPAVASCAAAQSAGANNSIMSFSNSMTVCFFVAILAFPILAVLLAFACLRLFRPPDDNDPTASESSSGGRPREGLDASEIAALPLVSYRDVKEHRISDGLTVLDPLECAVCLLEFEDDDSLRLLPTCPHAFHPECIGSWLERHVTCPLCRANVLDQAPKEPRELPLPPQETSASSSPPEAPPVHDDTVDVLIGAEDEDAARGRREARRQAVLPRSNSTGHERAGGRGMERFALRLPEHVRLEILMSHRLRHVTSAVASVRVREGSTHDYPGGVSVGGKPGRSAVARLLSLFAPGAGWKGDNNEDRSGASGSSRRWWRREQEKKREAIKKTEP</sequence>
<dbReference type="PROSITE" id="PS51257">
    <property type="entry name" value="PROKAR_LIPOPROTEIN"/>
    <property type="match status" value="1"/>
</dbReference>
<dbReference type="GO" id="GO:0016020">
    <property type="term" value="C:membrane"/>
    <property type="evidence" value="ECO:0007669"/>
    <property type="project" value="UniProtKB-SubCell"/>
</dbReference>
<evidence type="ECO:0000256" key="2">
    <source>
        <dbReference type="ARBA" id="ARBA00004167"/>
    </source>
</evidence>
<dbReference type="OrthoDB" id="8062037at2759"/>
<evidence type="ECO:0000256" key="6">
    <source>
        <dbReference type="ARBA" id="ARBA00022692"/>
    </source>
</evidence>
<feature type="domain" description="RING-type" evidence="17">
    <location>
        <begin position="121"/>
        <end position="163"/>
    </location>
</feature>
<accession>I1IAS4</accession>
<dbReference type="Proteomes" id="UP000008810">
    <property type="component" value="Chromosome 3"/>
</dbReference>
<comment type="pathway">
    <text evidence="3">Protein modification; protein ubiquitination.</text>
</comment>
<name>I1IAS4_BRADI</name>
<evidence type="ECO:0000313" key="20">
    <source>
        <dbReference type="Proteomes" id="UP000008810"/>
    </source>
</evidence>
<dbReference type="Pfam" id="PF13639">
    <property type="entry name" value="zf-RING_2"/>
    <property type="match status" value="1"/>
</dbReference>
<feature type="region of interest" description="Disordered" evidence="15">
    <location>
        <begin position="172"/>
        <end position="241"/>
    </location>
</feature>
<dbReference type="InterPro" id="IPR013083">
    <property type="entry name" value="Znf_RING/FYVE/PHD"/>
</dbReference>
<dbReference type="SMART" id="SM00184">
    <property type="entry name" value="RING"/>
    <property type="match status" value="1"/>
</dbReference>
<dbReference type="GO" id="GO:0008270">
    <property type="term" value="F:zinc ion binding"/>
    <property type="evidence" value="ECO:0007669"/>
    <property type="project" value="UniProtKB-KW"/>
</dbReference>
<keyword evidence="11 16" id="KW-1133">Transmembrane helix</keyword>
<feature type="transmembrane region" description="Helical" evidence="16">
    <location>
        <begin position="38"/>
        <end position="62"/>
    </location>
</feature>
<dbReference type="KEGG" id="bdi:100836661"/>
<comment type="subcellular location">
    <subcellularLocation>
        <location evidence="2">Membrane</location>
        <topology evidence="2">Single-pass membrane protein</topology>
    </subcellularLocation>
</comment>
<dbReference type="OMA" id="MNIFTRY"/>
<dbReference type="GeneID" id="100836661"/>
<evidence type="ECO:0000313" key="18">
    <source>
        <dbReference type="EMBL" id="PNT68874.1"/>
    </source>
</evidence>
<dbReference type="FunFam" id="3.30.40.10:FF:000187">
    <property type="entry name" value="E3 ubiquitin-protein ligase ATL6"/>
    <property type="match status" value="1"/>
</dbReference>
<evidence type="ECO:0000313" key="19">
    <source>
        <dbReference type="EnsemblPlants" id="PNT68874"/>
    </source>
</evidence>
<evidence type="ECO:0000256" key="5">
    <source>
        <dbReference type="ARBA" id="ARBA00022679"/>
    </source>
</evidence>
<reference evidence="18 19" key="1">
    <citation type="journal article" date="2010" name="Nature">
        <title>Genome sequencing and analysis of the model grass Brachypodium distachyon.</title>
        <authorList>
            <consortium name="International Brachypodium Initiative"/>
        </authorList>
    </citation>
    <scope>NUCLEOTIDE SEQUENCE [LARGE SCALE GENOMIC DNA]</scope>
    <source>
        <strain evidence="18 19">Bd21</strain>
    </source>
</reference>
<dbReference type="GO" id="GO:0061630">
    <property type="term" value="F:ubiquitin protein ligase activity"/>
    <property type="evidence" value="ECO:0007669"/>
    <property type="project" value="UniProtKB-EC"/>
</dbReference>
<evidence type="ECO:0000256" key="13">
    <source>
        <dbReference type="ARBA" id="ARBA00024209"/>
    </source>
</evidence>
<dbReference type="AlphaFoldDB" id="I1IAS4"/>
<feature type="region of interest" description="Disordered" evidence="15">
    <location>
        <begin position="308"/>
        <end position="345"/>
    </location>
</feature>
<evidence type="ECO:0000256" key="7">
    <source>
        <dbReference type="ARBA" id="ARBA00022723"/>
    </source>
</evidence>
<dbReference type="EnsemblPlants" id="PNT68874">
    <property type="protein sequence ID" value="PNT68874"/>
    <property type="gene ID" value="BRADI_3g46510v3"/>
</dbReference>
<dbReference type="PANTHER" id="PTHR14155:SF557">
    <property type="entry name" value="OS02G0572300 PROTEIN"/>
    <property type="match status" value="1"/>
</dbReference>
<keyword evidence="6 16" id="KW-0812">Transmembrane</keyword>
<feature type="compositionally biased region" description="Basic and acidic residues" evidence="15">
    <location>
        <begin position="330"/>
        <end position="345"/>
    </location>
</feature>
<dbReference type="CDD" id="cd16461">
    <property type="entry name" value="RING-H2_EL5-like"/>
    <property type="match status" value="1"/>
</dbReference>
<evidence type="ECO:0000256" key="15">
    <source>
        <dbReference type="SAM" id="MobiDB-lite"/>
    </source>
</evidence>